<dbReference type="GO" id="GO:0007259">
    <property type="term" value="P:cell surface receptor signaling pathway via JAK-STAT"/>
    <property type="evidence" value="ECO:0007669"/>
    <property type="project" value="InterPro"/>
</dbReference>
<reference evidence="8" key="2">
    <citation type="submission" date="2025-09" db="UniProtKB">
        <authorList>
            <consortium name="Ensembl"/>
        </authorList>
    </citation>
    <scope>IDENTIFICATION</scope>
</reference>
<dbReference type="FunFam" id="1.20.1250.60:FF:000001">
    <property type="entry name" value="Interferon lambda 1"/>
    <property type="match status" value="1"/>
</dbReference>
<evidence type="ECO:0000256" key="5">
    <source>
        <dbReference type="ARBA" id="ARBA00022729"/>
    </source>
</evidence>
<protein>
    <recommendedName>
        <fullName evidence="10">Interferon lambda 1</fullName>
    </recommendedName>
</protein>
<evidence type="ECO:0000313" key="8">
    <source>
        <dbReference type="Ensembl" id="ENSANAP00000015415.1"/>
    </source>
</evidence>
<feature type="signal peptide" evidence="7">
    <location>
        <begin position="1"/>
        <end position="24"/>
    </location>
</feature>
<evidence type="ECO:0000256" key="4">
    <source>
        <dbReference type="ARBA" id="ARBA00022525"/>
    </source>
</evidence>
<name>A0A2K5D378_AOTNA</name>
<evidence type="ECO:0000256" key="3">
    <source>
        <dbReference type="ARBA" id="ARBA00022514"/>
    </source>
</evidence>
<keyword evidence="9" id="KW-1185">Reference proteome</keyword>
<evidence type="ECO:0000256" key="7">
    <source>
        <dbReference type="SAM" id="SignalP"/>
    </source>
</evidence>
<dbReference type="Ensembl" id="ENSANAT00000033254.1">
    <property type="protein sequence ID" value="ENSANAP00000015415.1"/>
    <property type="gene ID" value="ENSANAG00000025584.1"/>
</dbReference>
<evidence type="ECO:0000256" key="2">
    <source>
        <dbReference type="ARBA" id="ARBA00008717"/>
    </source>
</evidence>
<dbReference type="Pfam" id="PF15177">
    <property type="entry name" value="IL28A"/>
    <property type="match status" value="1"/>
</dbReference>
<dbReference type="STRING" id="37293.ENSANAP00000015415"/>
<keyword evidence="6" id="KW-0051">Antiviral defense</keyword>
<evidence type="ECO:0000256" key="1">
    <source>
        <dbReference type="ARBA" id="ARBA00004613"/>
    </source>
</evidence>
<keyword evidence="3" id="KW-0202">Cytokine</keyword>
<sequence length="191" mass="21179">VAAAWIVVPVTLVLGLAVTGSVPASKPITTGKGCHIDRCKSLPWQELVSFKKARDALEESFELKDWNCTSPVFPRSWDLRLLQLRERPVALEAELALTLEVLEATADNDMALGDVLGQPLHTLHHVLSQLRACVQPQPTAGSRPRGHLHHWLHRLQEAPKKESPGCLEASVTFSLFRLLIWDLTSTHPEPT</sequence>
<comment type="similarity">
    <text evidence="2">Belongs to the lambda interferon family.</text>
</comment>
<accession>A0A2K5D378</accession>
<dbReference type="GO" id="GO:0050778">
    <property type="term" value="P:positive regulation of immune response"/>
    <property type="evidence" value="ECO:0007669"/>
    <property type="project" value="InterPro"/>
</dbReference>
<evidence type="ECO:0000313" key="9">
    <source>
        <dbReference type="Proteomes" id="UP000233020"/>
    </source>
</evidence>
<feature type="chain" id="PRO_5014444500" description="Interferon lambda 1" evidence="7">
    <location>
        <begin position="25"/>
        <end position="191"/>
    </location>
</feature>
<keyword evidence="4" id="KW-0964">Secreted</keyword>
<dbReference type="InterPro" id="IPR038326">
    <property type="entry name" value="IFN-lambda_sf"/>
</dbReference>
<dbReference type="InterPro" id="IPR029177">
    <property type="entry name" value="INF_lambda"/>
</dbReference>
<dbReference type="GeneTree" id="ENSGT00390000014310"/>
<dbReference type="GO" id="GO:0005615">
    <property type="term" value="C:extracellular space"/>
    <property type="evidence" value="ECO:0007669"/>
    <property type="project" value="UniProtKB-KW"/>
</dbReference>
<dbReference type="GO" id="GO:0045087">
    <property type="term" value="P:innate immune response"/>
    <property type="evidence" value="ECO:0007669"/>
    <property type="project" value="TreeGrafter"/>
</dbReference>
<proteinExistence type="inferred from homology"/>
<dbReference type="OMA" id="LEAELAX"/>
<dbReference type="GO" id="GO:0005125">
    <property type="term" value="F:cytokine activity"/>
    <property type="evidence" value="ECO:0007669"/>
    <property type="project" value="UniProtKB-KW"/>
</dbReference>
<organism evidence="8 9">
    <name type="scientific">Aotus nancymaae</name>
    <name type="common">Ma's night monkey</name>
    <dbReference type="NCBI Taxonomy" id="37293"/>
    <lineage>
        <taxon>Eukaryota</taxon>
        <taxon>Metazoa</taxon>
        <taxon>Chordata</taxon>
        <taxon>Craniata</taxon>
        <taxon>Vertebrata</taxon>
        <taxon>Euteleostomi</taxon>
        <taxon>Mammalia</taxon>
        <taxon>Eutheria</taxon>
        <taxon>Euarchontoglires</taxon>
        <taxon>Primates</taxon>
        <taxon>Haplorrhini</taxon>
        <taxon>Platyrrhini</taxon>
        <taxon>Aotidae</taxon>
        <taxon>Aotus</taxon>
    </lineage>
</organism>
<keyword evidence="5 7" id="KW-0732">Signal</keyword>
<dbReference type="PANTHER" id="PTHR31943">
    <property type="entry name" value="INTERLEUKIN-28 AND 29"/>
    <property type="match status" value="1"/>
</dbReference>
<dbReference type="GO" id="GO:0051607">
    <property type="term" value="P:defense response to virus"/>
    <property type="evidence" value="ECO:0007669"/>
    <property type="project" value="UniProtKB-KW"/>
</dbReference>
<dbReference type="AlphaFoldDB" id="A0A2K5D378"/>
<dbReference type="Proteomes" id="UP000233020">
    <property type="component" value="Unplaced"/>
</dbReference>
<dbReference type="Gene3D" id="1.20.1250.60">
    <property type="entry name" value="Interferon lambda"/>
    <property type="match status" value="1"/>
</dbReference>
<reference evidence="8" key="1">
    <citation type="submission" date="2025-08" db="UniProtKB">
        <authorList>
            <consortium name="Ensembl"/>
        </authorList>
    </citation>
    <scope>IDENTIFICATION</scope>
</reference>
<comment type="subcellular location">
    <subcellularLocation>
        <location evidence="1">Secreted</location>
    </subcellularLocation>
</comment>
<evidence type="ECO:0000256" key="6">
    <source>
        <dbReference type="ARBA" id="ARBA00023118"/>
    </source>
</evidence>
<evidence type="ECO:0008006" key="10">
    <source>
        <dbReference type="Google" id="ProtNLM"/>
    </source>
</evidence>
<dbReference type="PANTHER" id="PTHR31943:SF14">
    <property type="entry name" value="INTERFERON LAMBDA-1"/>
    <property type="match status" value="1"/>
</dbReference>